<dbReference type="Proteomes" id="UP000054624">
    <property type="component" value="Unassembled WGS sequence"/>
</dbReference>
<organism evidence="1 2">
    <name type="scientific">Caballeronia temeraria</name>
    <dbReference type="NCBI Taxonomy" id="1777137"/>
    <lineage>
        <taxon>Bacteria</taxon>
        <taxon>Pseudomonadati</taxon>
        <taxon>Pseudomonadota</taxon>
        <taxon>Betaproteobacteria</taxon>
        <taxon>Burkholderiales</taxon>
        <taxon>Burkholderiaceae</taxon>
        <taxon>Caballeronia</taxon>
    </lineage>
</organism>
<gene>
    <name evidence="1" type="ORF">AWB76_07747</name>
</gene>
<name>A0A158DYE2_9BURK</name>
<reference evidence="2" key="1">
    <citation type="submission" date="2016-01" db="EMBL/GenBank/DDBJ databases">
        <authorList>
            <person name="Peeters Charlotte."/>
        </authorList>
    </citation>
    <scope>NUCLEOTIDE SEQUENCE [LARGE SCALE GENOMIC DNA]</scope>
</reference>
<dbReference type="InterPro" id="IPR049723">
    <property type="entry name" value="BPSL0761-like"/>
</dbReference>
<dbReference type="AlphaFoldDB" id="A0A158DYE2"/>
<accession>A0A158DYE2</accession>
<proteinExistence type="predicted"/>
<dbReference type="STRING" id="1777137.AWB76_07747"/>
<dbReference type="RefSeq" id="WP_061165233.1">
    <property type="nucleotide sequence ID" value="NZ_FCOI02000069.1"/>
</dbReference>
<dbReference type="NCBIfam" id="NF041728">
    <property type="entry name" value="BPSL0761_fam"/>
    <property type="match status" value="1"/>
</dbReference>
<keyword evidence="2" id="KW-1185">Reference proteome</keyword>
<evidence type="ECO:0000313" key="2">
    <source>
        <dbReference type="Proteomes" id="UP000054624"/>
    </source>
</evidence>
<sequence>MTIPAERTKAVVHTREFLEMLASAEEVTIRGLVQSVAIGLLRHYPLNVDLDVSASALPEIWAQPTVERPGEQSACARVVPLFTTRTGE</sequence>
<protein>
    <submittedName>
        <fullName evidence="1">Uncharacterized protein</fullName>
    </submittedName>
</protein>
<dbReference type="EMBL" id="FCOI02000069">
    <property type="protein sequence ID" value="SAK99574.1"/>
    <property type="molecule type" value="Genomic_DNA"/>
</dbReference>
<evidence type="ECO:0000313" key="1">
    <source>
        <dbReference type="EMBL" id="SAK99574.1"/>
    </source>
</evidence>